<protein>
    <recommendedName>
        <fullName evidence="11 12">Mannosyl-oligosaccharide glucosidase</fullName>
        <ecNumber evidence="11 12">3.2.1.106</ecNumber>
    </recommendedName>
    <alternativeName>
        <fullName evidence="13">Glucosidase I</fullName>
    </alternativeName>
</protein>
<dbReference type="FunFam" id="2.70.98.110:FF:000001">
    <property type="entry name" value="Mannosyl-oligosaccharide glucosidase"/>
    <property type="match status" value="1"/>
</dbReference>
<keyword evidence="10 12" id="KW-0326">Glycosidase</keyword>
<evidence type="ECO:0000256" key="5">
    <source>
        <dbReference type="ARBA" id="ARBA00022824"/>
    </source>
</evidence>
<keyword evidence="6" id="KW-0735">Signal-anchor</keyword>
<dbReference type="PANTHER" id="PTHR10412:SF11">
    <property type="entry name" value="MANNOSYL-OLIGOSACCHARIDE GLUCOSIDASE"/>
    <property type="match status" value="1"/>
</dbReference>
<dbReference type="GO" id="GO:0006487">
    <property type="term" value="P:protein N-linked glycosylation"/>
    <property type="evidence" value="ECO:0007669"/>
    <property type="project" value="UniProtKB-UniRule"/>
</dbReference>
<evidence type="ECO:0000256" key="9">
    <source>
        <dbReference type="ARBA" id="ARBA00023180"/>
    </source>
</evidence>
<evidence type="ECO:0000256" key="8">
    <source>
        <dbReference type="ARBA" id="ARBA00023136"/>
    </source>
</evidence>
<feature type="transmembrane region" description="Helical" evidence="12">
    <location>
        <begin position="39"/>
        <end position="63"/>
    </location>
</feature>
<keyword evidence="18" id="KW-1185">Reference proteome</keyword>
<keyword evidence="8 12" id="KW-0472">Membrane</keyword>
<accession>A0A4W2EA08</accession>
<keyword evidence="4 12" id="KW-0378">Hydrolase</keyword>
<dbReference type="GO" id="GO:0009311">
    <property type="term" value="P:oligosaccharide metabolic process"/>
    <property type="evidence" value="ECO:0007669"/>
    <property type="project" value="UniProtKB-UniRule"/>
</dbReference>
<evidence type="ECO:0000256" key="2">
    <source>
        <dbReference type="ARBA" id="ARBA00010833"/>
    </source>
</evidence>
<comment type="catalytic activity">
    <reaction evidence="12">
        <text>N(4)-(alpha-D-Glc-(1-&gt;2)-alpha-D-Glc-(1-&gt;3)-alpha-D-Glc-(1-&gt;3)-alpha-D-Man-(1-&gt;2)-alpha-D-Man-(1-&gt;2)-alpha-D-Man-(1-&gt;3)-[alpha-D-Man-(1-&gt;2)-alpha-D-Man-(1-&gt;3)-[alpha-D-Man-(1-&gt;2)-alpha-D-Man-(1-&gt;6)]-alpha-D-Man-(1-&gt;6)]-beta-D-Man-(1-&gt;4)-beta-D-GlcNAc-(1-&gt;4)-beta-D-GlcNAc)-L-asparaginyl-[protein] + H2O = N(4)-(alpha-D-Glc-(1-&gt;3)-alpha-D-Glc-(1-&gt;3)-alpha-D-Man-(1-&gt;2)-alpha-D-Man-(1-&gt;2)-alpha-D-Man-(1-&gt;3)-[alpha-D-Man-(1-&gt;2)-alpha-D-Man-(1-&gt;3)-[alpha-D-Man-(1-&gt;2)-alpha-D-Man-(1-&gt;6)]-alpha-D-Man-(1-&gt;6)]-beta-D-Man-(1-&gt;4)-beta-D-GlcNAc-(1-&gt;4)-beta-D-GlcNAc)-L-asparaginyl-[protein] + beta-D-glucose</text>
        <dbReference type="Rhea" id="RHEA:55988"/>
        <dbReference type="Rhea" id="RHEA-COMP:12806"/>
        <dbReference type="Rhea" id="RHEA-COMP:14355"/>
        <dbReference type="ChEBI" id="CHEBI:15377"/>
        <dbReference type="ChEBI" id="CHEBI:15903"/>
        <dbReference type="ChEBI" id="CHEBI:59082"/>
        <dbReference type="ChEBI" id="CHEBI:132537"/>
        <dbReference type="EC" id="3.2.1.106"/>
    </reaction>
</comment>
<evidence type="ECO:0000256" key="11">
    <source>
        <dbReference type="ARBA" id="ARBA00038888"/>
    </source>
</evidence>
<evidence type="ECO:0000256" key="13">
    <source>
        <dbReference type="RuleBase" id="RU369107"/>
    </source>
</evidence>
<evidence type="ECO:0000259" key="15">
    <source>
        <dbReference type="Pfam" id="PF03200"/>
    </source>
</evidence>
<comment type="similarity">
    <text evidence="2 12">Belongs to the glycosyl hydrolase 63 family.</text>
</comment>
<dbReference type="Ensembl" id="ENSBIXT00000046558.1">
    <property type="protein sequence ID" value="ENSBIXP00000035878.1"/>
    <property type="gene ID" value="ENSBIXG00000019193.1"/>
</dbReference>
<dbReference type="InterPro" id="IPR038518">
    <property type="entry name" value="Glyco_hydro_63N_sf"/>
</dbReference>
<evidence type="ECO:0000256" key="12">
    <source>
        <dbReference type="RuleBase" id="RU368089"/>
    </source>
</evidence>
<name>A0A4W2EA08_BOBOX</name>
<keyword evidence="5 12" id="KW-0256">Endoplasmic reticulum</keyword>
<dbReference type="InterPro" id="IPR012341">
    <property type="entry name" value="6hp_glycosidase-like_sf"/>
</dbReference>
<evidence type="ECO:0000256" key="7">
    <source>
        <dbReference type="ARBA" id="ARBA00022989"/>
    </source>
</evidence>
<organism evidence="17 18">
    <name type="scientific">Bos indicus x Bos taurus</name>
    <name type="common">Hybrid cattle</name>
    <dbReference type="NCBI Taxonomy" id="30522"/>
    <lineage>
        <taxon>Eukaryota</taxon>
        <taxon>Metazoa</taxon>
        <taxon>Chordata</taxon>
        <taxon>Craniata</taxon>
        <taxon>Vertebrata</taxon>
        <taxon>Euteleostomi</taxon>
        <taxon>Mammalia</taxon>
        <taxon>Eutheria</taxon>
        <taxon>Laurasiatheria</taxon>
        <taxon>Artiodactyla</taxon>
        <taxon>Ruminantia</taxon>
        <taxon>Pecora</taxon>
        <taxon>Bovidae</taxon>
        <taxon>Bovinae</taxon>
        <taxon>Bos</taxon>
    </lineage>
</organism>
<keyword evidence="7 12" id="KW-1133">Transmembrane helix</keyword>
<dbReference type="Proteomes" id="UP000314981">
    <property type="component" value="Chromosome 11"/>
</dbReference>
<comment type="subcellular location">
    <subcellularLocation>
        <location evidence="1 12">Endoplasmic reticulum membrane</location>
        <topology evidence="1 12">Single-pass type II membrane protein</topology>
    </subcellularLocation>
</comment>
<dbReference type="Pfam" id="PF03200">
    <property type="entry name" value="Glyco_hydro_63"/>
    <property type="match status" value="1"/>
</dbReference>
<dbReference type="InterPro" id="IPR031631">
    <property type="entry name" value="Glyco_hydro_63N"/>
</dbReference>
<dbReference type="InterPro" id="IPR008928">
    <property type="entry name" value="6-hairpin_glycosidase_sf"/>
</dbReference>
<feature type="region of interest" description="Disordered" evidence="14">
    <location>
        <begin position="1"/>
        <end position="39"/>
    </location>
</feature>
<comment type="function">
    <text evidence="12">Cleaves the distal alpha 1,2-linked glucose residue from the Glc(3)Man(9)GlcNAc(2) oligosaccharide precursor.</text>
</comment>
<dbReference type="InterPro" id="IPR031335">
    <property type="entry name" value="Glyco_hydro_63_C"/>
</dbReference>
<evidence type="ECO:0000259" key="16">
    <source>
        <dbReference type="Pfam" id="PF16923"/>
    </source>
</evidence>
<dbReference type="SUPFAM" id="SSF48208">
    <property type="entry name" value="Six-hairpin glycosidases"/>
    <property type="match status" value="1"/>
</dbReference>
<feature type="compositionally biased region" description="Basic and acidic residues" evidence="14">
    <location>
        <begin position="17"/>
        <end position="34"/>
    </location>
</feature>
<reference evidence="17" key="3">
    <citation type="submission" date="2025-09" db="UniProtKB">
        <authorList>
            <consortium name="Ensembl"/>
        </authorList>
    </citation>
    <scope>IDENTIFICATION</scope>
</reference>
<dbReference type="EC" id="3.2.1.106" evidence="11 12"/>
<dbReference type="PANTHER" id="PTHR10412">
    <property type="entry name" value="MANNOSYL-OLIGOSACCHARIDE GLUCOSIDASE"/>
    <property type="match status" value="1"/>
</dbReference>
<evidence type="ECO:0000256" key="1">
    <source>
        <dbReference type="ARBA" id="ARBA00004648"/>
    </source>
</evidence>
<dbReference type="Gene3D" id="1.50.10.10">
    <property type="match status" value="1"/>
</dbReference>
<comment type="pathway">
    <text evidence="13">Glycan metabolism; N-glycan degradation.</text>
</comment>
<gene>
    <name evidence="17" type="primary">MOGS</name>
</gene>
<proteinExistence type="inferred from homology"/>
<evidence type="ECO:0000256" key="10">
    <source>
        <dbReference type="ARBA" id="ARBA00023295"/>
    </source>
</evidence>
<reference evidence="17 18" key="1">
    <citation type="submission" date="2018-11" db="EMBL/GenBank/DDBJ databases">
        <title>Haplotype-resolved cattle genomes.</title>
        <authorList>
            <person name="Low W.Y."/>
            <person name="Tearle R."/>
            <person name="Bickhart D.M."/>
            <person name="Rosen B.D."/>
            <person name="Koren S."/>
            <person name="Rhie A."/>
            <person name="Hiendleder S."/>
            <person name="Phillippy A.M."/>
            <person name="Smith T.P.L."/>
            <person name="Williams J.L."/>
        </authorList>
    </citation>
    <scope>NUCLEOTIDE SEQUENCE [LARGE SCALE GENOMIC DNA]</scope>
</reference>
<keyword evidence="3 12" id="KW-0812">Transmembrane</keyword>
<evidence type="ECO:0000256" key="4">
    <source>
        <dbReference type="ARBA" id="ARBA00022801"/>
    </source>
</evidence>
<feature type="domain" description="Glycosyl hydrolase family 63 C-terminal" evidence="15">
    <location>
        <begin position="461"/>
        <end position="762"/>
    </location>
</feature>
<dbReference type="GO" id="GO:0004573">
    <property type="term" value="F:Glc3Man9GlcNAc2 oligosaccharide glucosidase activity"/>
    <property type="evidence" value="ECO:0007669"/>
    <property type="project" value="UniProtKB-UniRule"/>
</dbReference>
<dbReference type="Gene3D" id="2.70.98.110">
    <property type="entry name" value="Glycosyl hydrolase family 63, N-terminal domain"/>
    <property type="match status" value="1"/>
</dbReference>
<dbReference type="AlphaFoldDB" id="A0A4W2EA08"/>
<keyword evidence="9 13" id="KW-0325">Glycoprotein</keyword>
<evidence type="ECO:0000313" key="17">
    <source>
        <dbReference type="Ensembl" id="ENSBIXP00000035878.1"/>
    </source>
</evidence>
<dbReference type="GO" id="GO:0005789">
    <property type="term" value="C:endoplasmic reticulum membrane"/>
    <property type="evidence" value="ECO:0007669"/>
    <property type="project" value="UniProtKB-SubCell"/>
</dbReference>
<evidence type="ECO:0000313" key="18">
    <source>
        <dbReference type="Proteomes" id="UP000314981"/>
    </source>
</evidence>
<evidence type="ECO:0000256" key="14">
    <source>
        <dbReference type="SAM" id="MobiDB-lite"/>
    </source>
</evidence>
<sequence>MARGDRRRRGAPADGPRTAERAARGGPVRRDGRGGRARGAAGGAALALVVLSLALGLSGRWLLAWYRSRRAVMLHSAPPALPPDSSSPTVAPDLFWGTYRPHVYFGMKTRSPQPLLTGLMWAQQGTTPGTPKLRHTCEQGDGVGPYGWEFHDGVSFGRQHIQDGALRLTTEFVKRPGGQHGGDWSWRVTVEPQASGTSALPLVSLFFYVVTDGKEVLVPEVGAKGQLKFISGHTSELGDFRFTLLAPTSPGDTTPKYGSYNVFWSSNPGLPLLTEMVKSRLNNWFQHRPPGASPERYLGLPGSLKWDDRGPSGQGQGQGQFLIQQVTLKVPCSVELVFESGSARTGGSQALEQLAGSLLTHALESHAEAFRERFEKTFRLKEKGLSPEEQALGQGALSGLLGGIGYFYGQGLVLPDMEVEGSEQKVDPVLFPSVPLFTAVPSRSFFPRGFLWDEGFHQLVIQRAFPRLRAWFSWLHHSQAGPVPLSYRWRGRDPALPTLLNPKTLPSGLDDYPRASHPSASERHLDLRCWVALGSRVLMRLAEQLGEAEAAAELGPLAASLGAEESLDELHWAPELGVFADFGNHTKAVQLKPRPPQGLMRVVGRPHPHLQYVDALGYVSLFPFLLRLLDPNSPRLGPMLDVLADRRQLWSPFGLRSLAASSPFYSQRNSEHDPPYWRGAVWLNVNYLALGALHYYGHLEGPHQARAARLHGELRANLVGNVRRQYQATGFLWEQYSDQDGRGMGCRPFQGWTSLVLLAMAEDY</sequence>
<dbReference type="InterPro" id="IPR004888">
    <property type="entry name" value="Glycoside_hydrolase_63"/>
</dbReference>
<feature type="domain" description="Glycosyl hydrolase family 63 N-terminal" evidence="16">
    <location>
        <begin position="94"/>
        <end position="246"/>
    </location>
</feature>
<evidence type="ECO:0000256" key="6">
    <source>
        <dbReference type="ARBA" id="ARBA00022968"/>
    </source>
</evidence>
<dbReference type="Pfam" id="PF16923">
    <property type="entry name" value="Glyco_hydro_63N"/>
    <property type="match status" value="1"/>
</dbReference>
<reference evidence="17" key="2">
    <citation type="submission" date="2025-08" db="UniProtKB">
        <authorList>
            <consortium name="Ensembl"/>
        </authorList>
    </citation>
    <scope>IDENTIFICATION</scope>
</reference>
<feature type="compositionally biased region" description="Basic residues" evidence="14">
    <location>
        <begin position="1"/>
        <end position="10"/>
    </location>
</feature>
<evidence type="ECO:0000256" key="3">
    <source>
        <dbReference type="ARBA" id="ARBA00022692"/>
    </source>
</evidence>